<evidence type="ECO:0000313" key="7">
    <source>
        <dbReference type="EMBL" id="MFD2462026.1"/>
    </source>
</evidence>
<keyword evidence="3" id="KW-0411">Iron-sulfur</keyword>
<keyword evidence="2" id="KW-0408">Iron</keyword>
<comment type="caution">
    <text evidence="7">The sequence shown here is derived from an EMBL/GenBank/DDBJ whole genome shotgun (WGS) entry which is preliminary data.</text>
</comment>
<proteinExistence type="predicted"/>
<evidence type="ECO:0000256" key="1">
    <source>
        <dbReference type="ARBA" id="ARBA00022723"/>
    </source>
</evidence>
<keyword evidence="8" id="KW-1185">Reference proteome</keyword>
<gene>
    <name evidence="7" type="ORF">ACFSYJ_25695</name>
</gene>
<sequence length="79" mass="8306">MSPRGNWRSLAITYGVVAVVQGYLAVTTGAVWAVVVAAVCVLTSLGCGVTARRVTERGEVSRARARNPPPAEPSRPERG</sequence>
<feature type="transmembrane region" description="Helical" evidence="5">
    <location>
        <begin position="30"/>
        <end position="51"/>
    </location>
</feature>
<dbReference type="PROSITE" id="PS51669">
    <property type="entry name" value="4FE4S_MOW_BIS_MGD"/>
    <property type="match status" value="1"/>
</dbReference>
<name>A0ABW5GMD5_9PSEU</name>
<organism evidence="7 8">
    <name type="scientific">Amycolatopsis samaneae</name>
    <dbReference type="NCBI Taxonomy" id="664691"/>
    <lineage>
        <taxon>Bacteria</taxon>
        <taxon>Bacillati</taxon>
        <taxon>Actinomycetota</taxon>
        <taxon>Actinomycetes</taxon>
        <taxon>Pseudonocardiales</taxon>
        <taxon>Pseudonocardiaceae</taxon>
        <taxon>Amycolatopsis</taxon>
    </lineage>
</organism>
<feature type="domain" description="4Fe-4S Mo/W bis-MGD-type" evidence="6">
    <location>
        <begin position="33"/>
        <end position="79"/>
    </location>
</feature>
<evidence type="ECO:0000256" key="2">
    <source>
        <dbReference type="ARBA" id="ARBA00023004"/>
    </source>
</evidence>
<feature type="region of interest" description="Disordered" evidence="4">
    <location>
        <begin position="56"/>
        <end position="79"/>
    </location>
</feature>
<dbReference type="Proteomes" id="UP001597419">
    <property type="component" value="Unassembled WGS sequence"/>
</dbReference>
<keyword evidence="1" id="KW-0479">Metal-binding</keyword>
<evidence type="ECO:0000256" key="3">
    <source>
        <dbReference type="ARBA" id="ARBA00023014"/>
    </source>
</evidence>
<dbReference type="InterPro" id="IPR006963">
    <property type="entry name" value="Mopterin_OxRdtase_4Fe-4S_dom"/>
</dbReference>
<evidence type="ECO:0000313" key="8">
    <source>
        <dbReference type="Proteomes" id="UP001597419"/>
    </source>
</evidence>
<accession>A0ABW5GMD5</accession>
<feature type="transmembrane region" description="Helical" evidence="5">
    <location>
        <begin position="7"/>
        <end position="24"/>
    </location>
</feature>
<keyword evidence="5" id="KW-1133">Transmembrane helix</keyword>
<dbReference type="RefSeq" id="WP_345391354.1">
    <property type="nucleotide sequence ID" value="NZ_BAABHG010000004.1"/>
</dbReference>
<reference evidence="8" key="1">
    <citation type="journal article" date="2019" name="Int. J. Syst. Evol. Microbiol.">
        <title>The Global Catalogue of Microorganisms (GCM) 10K type strain sequencing project: providing services to taxonomists for standard genome sequencing and annotation.</title>
        <authorList>
            <consortium name="The Broad Institute Genomics Platform"/>
            <consortium name="The Broad Institute Genome Sequencing Center for Infectious Disease"/>
            <person name="Wu L."/>
            <person name="Ma J."/>
        </authorList>
    </citation>
    <scope>NUCLEOTIDE SEQUENCE [LARGE SCALE GENOMIC DNA]</scope>
    <source>
        <strain evidence="8">CGMCC 4.7643</strain>
    </source>
</reference>
<evidence type="ECO:0000256" key="4">
    <source>
        <dbReference type="SAM" id="MobiDB-lite"/>
    </source>
</evidence>
<keyword evidence="5" id="KW-0812">Transmembrane</keyword>
<protein>
    <recommendedName>
        <fullName evidence="6">4Fe-4S Mo/W bis-MGD-type domain-containing protein</fullName>
    </recommendedName>
</protein>
<dbReference type="EMBL" id="JBHUKU010000014">
    <property type="protein sequence ID" value="MFD2462026.1"/>
    <property type="molecule type" value="Genomic_DNA"/>
</dbReference>
<evidence type="ECO:0000256" key="5">
    <source>
        <dbReference type="SAM" id="Phobius"/>
    </source>
</evidence>
<keyword evidence="5" id="KW-0472">Membrane</keyword>
<evidence type="ECO:0000259" key="6">
    <source>
        <dbReference type="PROSITE" id="PS51669"/>
    </source>
</evidence>